<feature type="domain" description="DUF3669" evidence="1">
    <location>
        <begin position="317"/>
        <end position="387"/>
    </location>
</feature>
<dbReference type="PANTHER" id="PTHR40780:SF2">
    <property type="entry name" value="DUF3669 DOMAIN-CONTAINING PROTEIN"/>
    <property type="match status" value="1"/>
</dbReference>
<dbReference type="EMBL" id="JAUIQD010000001">
    <property type="protein sequence ID" value="KAK3364007.1"/>
    <property type="molecule type" value="Genomic_DNA"/>
</dbReference>
<evidence type="ECO:0000259" key="1">
    <source>
        <dbReference type="Pfam" id="PF12417"/>
    </source>
</evidence>
<dbReference type="InterPro" id="IPR022137">
    <property type="entry name" value="Znf_prot_DUF3669"/>
</dbReference>
<dbReference type="AlphaFoldDB" id="A0AAJ0MKQ9"/>
<sequence length="424" mass="48646">MRAAERRHLDETEDSAISEGMQQVIIDNNRLLDELEPPAEVTSLSRLFSLRSVISTASSFAIFNQSQQGLESYQRIGFGQCGLVFTKPGSAHVVKIARPYFSDALWEDFLSHLRLFKALSLHSDTQCHIPRVYSYINKDNTAWWDANTALLPPNSDFPLPSQAMITERILPLPKIIRLALIDKFCPEALRESAKASPLNNDCLARMYLGCRRTPNAPPTPNFSLRNFNFCLDQMLELGLPVEDYAREMAACLAILHWHARMDGFDIEFVLGSDAELSYTTHVAQSLGMDVEQLEELPKHSDIEVLQRLNFQRRVVRLWVLDFNLCNRFPMGDAFILEHEEEILSQLVLAFFENDPYYPLPLMEMNVDRQLWSIFRQEYEKKAAEILCASEALKHLPLKFLDACVEREQRKLEKGLGHGHRDFKG</sequence>
<reference evidence="2" key="1">
    <citation type="journal article" date="2023" name="Mol. Phylogenet. Evol.">
        <title>Genome-scale phylogeny and comparative genomics of the fungal order Sordariales.</title>
        <authorList>
            <person name="Hensen N."/>
            <person name="Bonometti L."/>
            <person name="Westerberg I."/>
            <person name="Brannstrom I.O."/>
            <person name="Guillou S."/>
            <person name="Cros-Aarteil S."/>
            <person name="Calhoun S."/>
            <person name="Haridas S."/>
            <person name="Kuo A."/>
            <person name="Mondo S."/>
            <person name="Pangilinan J."/>
            <person name="Riley R."/>
            <person name="LaButti K."/>
            <person name="Andreopoulos B."/>
            <person name="Lipzen A."/>
            <person name="Chen C."/>
            <person name="Yan M."/>
            <person name="Daum C."/>
            <person name="Ng V."/>
            <person name="Clum A."/>
            <person name="Steindorff A."/>
            <person name="Ohm R.A."/>
            <person name="Martin F."/>
            <person name="Silar P."/>
            <person name="Natvig D.O."/>
            <person name="Lalanne C."/>
            <person name="Gautier V."/>
            <person name="Ament-Velasquez S.L."/>
            <person name="Kruys A."/>
            <person name="Hutchinson M.I."/>
            <person name="Powell A.J."/>
            <person name="Barry K."/>
            <person name="Miller A.N."/>
            <person name="Grigoriev I.V."/>
            <person name="Debuchy R."/>
            <person name="Gladieux P."/>
            <person name="Hiltunen Thoren M."/>
            <person name="Johannesson H."/>
        </authorList>
    </citation>
    <scope>NUCLEOTIDE SEQUENCE</scope>
    <source>
        <strain evidence="2">CBS 955.72</strain>
    </source>
</reference>
<dbReference type="PANTHER" id="PTHR40780">
    <property type="entry name" value="DUF3669 DOMAIN-CONTAINING PROTEIN"/>
    <property type="match status" value="1"/>
</dbReference>
<evidence type="ECO:0000313" key="3">
    <source>
        <dbReference type="Proteomes" id="UP001275084"/>
    </source>
</evidence>
<comment type="caution">
    <text evidence="2">The sequence shown here is derived from an EMBL/GenBank/DDBJ whole genome shotgun (WGS) entry which is preliminary data.</text>
</comment>
<keyword evidence="3" id="KW-1185">Reference proteome</keyword>
<proteinExistence type="predicted"/>
<name>A0AAJ0MKQ9_9PEZI</name>
<reference evidence="2" key="2">
    <citation type="submission" date="2023-06" db="EMBL/GenBank/DDBJ databases">
        <authorList>
            <consortium name="Lawrence Berkeley National Laboratory"/>
            <person name="Haridas S."/>
            <person name="Hensen N."/>
            <person name="Bonometti L."/>
            <person name="Westerberg I."/>
            <person name="Brannstrom I.O."/>
            <person name="Guillou S."/>
            <person name="Cros-Aarteil S."/>
            <person name="Calhoun S."/>
            <person name="Kuo A."/>
            <person name="Mondo S."/>
            <person name="Pangilinan J."/>
            <person name="Riley R."/>
            <person name="Labutti K."/>
            <person name="Andreopoulos B."/>
            <person name="Lipzen A."/>
            <person name="Chen C."/>
            <person name="Yanf M."/>
            <person name="Daum C."/>
            <person name="Ng V."/>
            <person name="Clum A."/>
            <person name="Steindorff A."/>
            <person name="Ohm R."/>
            <person name="Martin F."/>
            <person name="Silar P."/>
            <person name="Natvig D."/>
            <person name="Lalanne C."/>
            <person name="Gautier V."/>
            <person name="Ament-Velasquez S.L."/>
            <person name="Kruys A."/>
            <person name="Hutchinson M.I."/>
            <person name="Powell A.J."/>
            <person name="Barry K."/>
            <person name="Miller A.N."/>
            <person name="Grigoriev I.V."/>
            <person name="Debuchy R."/>
            <person name="Gladieux P."/>
            <person name="Thoren M.H."/>
            <person name="Johannesson H."/>
        </authorList>
    </citation>
    <scope>NUCLEOTIDE SEQUENCE</scope>
    <source>
        <strain evidence="2">CBS 955.72</strain>
    </source>
</reference>
<evidence type="ECO:0000313" key="2">
    <source>
        <dbReference type="EMBL" id="KAK3364007.1"/>
    </source>
</evidence>
<protein>
    <recommendedName>
        <fullName evidence="1">DUF3669 domain-containing protein</fullName>
    </recommendedName>
</protein>
<dbReference type="Pfam" id="PF12417">
    <property type="entry name" value="DUF3669"/>
    <property type="match status" value="1"/>
</dbReference>
<gene>
    <name evidence="2" type="ORF">B0T25DRAFT_597684</name>
</gene>
<organism evidence="2 3">
    <name type="scientific">Lasiosphaeria hispida</name>
    <dbReference type="NCBI Taxonomy" id="260671"/>
    <lineage>
        <taxon>Eukaryota</taxon>
        <taxon>Fungi</taxon>
        <taxon>Dikarya</taxon>
        <taxon>Ascomycota</taxon>
        <taxon>Pezizomycotina</taxon>
        <taxon>Sordariomycetes</taxon>
        <taxon>Sordariomycetidae</taxon>
        <taxon>Sordariales</taxon>
        <taxon>Lasiosphaeriaceae</taxon>
        <taxon>Lasiosphaeria</taxon>
    </lineage>
</organism>
<dbReference type="Proteomes" id="UP001275084">
    <property type="component" value="Unassembled WGS sequence"/>
</dbReference>
<accession>A0AAJ0MKQ9</accession>